<dbReference type="GO" id="GO:0002009">
    <property type="term" value="P:morphogenesis of an epithelium"/>
    <property type="evidence" value="ECO:0007669"/>
    <property type="project" value="UniProtKB-ARBA"/>
</dbReference>
<feature type="disulfide bond" evidence="14">
    <location>
        <begin position="1249"/>
        <end position="1258"/>
    </location>
</feature>
<evidence type="ECO:0000259" key="21">
    <source>
        <dbReference type="PROSITE" id="PS51117"/>
    </source>
</evidence>
<feature type="domain" description="Laminin G" evidence="18">
    <location>
        <begin position="2979"/>
        <end position="3156"/>
    </location>
</feature>
<dbReference type="PROSITE" id="PS51117">
    <property type="entry name" value="LAMININ_NTER"/>
    <property type="match status" value="1"/>
</dbReference>
<dbReference type="FunFam" id="2.10.25.10:FF:000051">
    <property type="entry name" value="Laminin subunit alpha 4"/>
    <property type="match status" value="1"/>
</dbReference>
<dbReference type="InterPro" id="IPR001791">
    <property type="entry name" value="Laminin_G"/>
</dbReference>
<dbReference type="FunFam" id="2.10.25.10:FF:000065">
    <property type="entry name" value="Laminin subunit beta 1"/>
    <property type="match status" value="1"/>
</dbReference>
<feature type="domain" description="Laminin EGF-like" evidence="19">
    <location>
        <begin position="1128"/>
        <end position="1173"/>
    </location>
</feature>
<keyword evidence="2" id="KW-0964">Secreted</keyword>
<dbReference type="CDD" id="cd00055">
    <property type="entry name" value="EGF_Lam"/>
    <property type="match status" value="13"/>
</dbReference>
<feature type="disulfide bond" evidence="13">
    <location>
        <begin position="2723"/>
        <end position="2750"/>
    </location>
</feature>
<dbReference type="FunFam" id="2.10.25.10:FF:000082">
    <property type="entry name" value="Laminin subunit alpha 1"/>
    <property type="match status" value="1"/>
</dbReference>
<feature type="domain" description="Laminin EGF-like" evidence="19">
    <location>
        <begin position="1609"/>
        <end position="1655"/>
    </location>
</feature>
<dbReference type="SMART" id="SM00136">
    <property type="entry name" value="LamNT"/>
    <property type="match status" value="1"/>
</dbReference>
<feature type="disulfide bond" evidence="14">
    <location>
        <begin position="967"/>
        <end position="976"/>
    </location>
</feature>
<evidence type="ECO:0000256" key="12">
    <source>
        <dbReference type="ARBA" id="ARBA00082020"/>
    </source>
</evidence>
<feature type="disulfide bond" evidence="14">
    <location>
        <begin position="1146"/>
        <end position="1155"/>
    </location>
</feature>
<comment type="caution">
    <text evidence="22">The sequence shown here is derived from an EMBL/GenBank/DDBJ whole genome shotgun (WGS) entry which is preliminary data.</text>
</comment>
<feature type="domain" description="Laminin EGF-like" evidence="19">
    <location>
        <begin position="890"/>
        <end position="938"/>
    </location>
</feature>
<dbReference type="InterPro" id="IPR000742">
    <property type="entry name" value="EGF"/>
</dbReference>
<dbReference type="GO" id="GO:0030334">
    <property type="term" value="P:regulation of cell migration"/>
    <property type="evidence" value="ECO:0007669"/>
    <property type="project" value="InterPro"/>
</dbReference>
<feature type="disulfide bond" evidence="14">
    <location>
        <begin position="1176"/>
        <end position="1193"/>
    </location>
</feature>
<reference evidence="22" key="1">
    <citation type="submission" date="2020-03" db="EMBL/GenBank/DDBJ databases">
        <authorList>
            <person name="Weist P."/>
        </authorList>
    </citation>
    <scope>NUCLEOTIDE SEQUENCE</scope>
</reference>
<feature type="disulfide bond" evidence="14">
    <location>
        <begin position="1033"/>
        <end position="1047"/>
    </location>
</feature>
<dbReference type="CDD" id="cd00110">
    <property type="entry name" value="LamG"/>
    <property type="match status" value="4"/>
</dbReference>
<dbReference type="InterPro" id="IPR013320">
    <property type="entry name" value="ConA-like_dom_sf"/>
</dbReference>
<keyword evidence="10" id="KW-0325">Glycoprotein</keyword>
<dbReference type="Pfam" id="PF00055">
    <property type="entry name" value="Laminin_N"/>
    <property type="match status" value="1"/>
</dbReference>
<feature type="domain" description="Laminin EGF-like" evidence="19">
    <location>
        <begin position="566"/>
        <end position="618"/>
    </location>
</feature>
<keyword evidence="11 14" id="KW-0424">Laminin EGF-like domain</keyword>
<feature type="domain" description="Laminin EGF-like" evidence="19">
    <location>
        <begin position="1081"/>
        <end position="1127"/>
    </location>
</feature>
<dbReference type="GO" id="GO:0030054">
    <property type="term" value="C:cell junction"/>
    <property type="evidence" value="ECO:0007669"/>
    <property type="project" value="UniProtKB-ARBA"/>
</dbReference>
<feature type="disulfide bond" evidence="14">
    <location>
        <begin position="1611"/>
        <end position="1628"/>
    </location>
</feature>
<dbReference type="Pfam" id="PF06008">
    <property type="entry name" value="Laminin_I"/>
    <property type="match status" value="1"/>
</dbReference>
<feature type="region of interest" description="Disordered" evidence="16">
    <location>
        <begin position="435"/>
        <end position="520"/>
    </location>
</feature>
<feature type="disulfide bond" evidence="14">
    <location>
        <begin position="1609"/>
        <end position="1621"/>
    </location>
</feature>
<dbReference type="Pfam" id="PF00054">
    <property type="entry name" value="Laminin_G_1"/>
    <property type="match status" value="3"/>
</dbReference>
<feature type="disulfide bond" evidence="14">
    <location>
        <begin position="1101"/>
        <end position="1110"/>
    </location>
</feature>
<evidence type="ECO:0000256" key="7">
    <source>
        <dbReference type="ARBA" id="ARBA00022889"/>
    </source>
</evidence>
<feature type="domain" description="Laminin IV type A" evidence="20">
    <location>
        <begin position="1306"/>
        <end position="1511"/>
    </location>
</feature>
<keyword evidence="5" id="KW-0677">Repeat</keyword>
<evidence type="ECO:0000256" key="4">
    <source>
        <dbReference type="ARBA" id="ARBA00022729"/>
    </source>
</evidence>
<evidence type="ECO:0000256" key="6">
    <source>
        <dbReference type="ARBA" id="ARBA00022869"/>
    </source>
</evidence>
<dbReference type="PROSITE" id="PS50027">
    <property type="entry name" value="EGF_LAM_2"/>
    <property type="match status" value="10"/>
</dbReference>
<dbReference type="GO" id="GO:0035239">
    <property type="term" value="P:tube morphogenesis"/>
    <property type="evidence" value="ECO:0007669"/>
    <property type="project" value="UniProtKB-ARBA"/>
</dbReference>
<keyword evidence="4 17" id="KW-0732">Signal</keyword>
<dbReference type="GO" id="GO:0030155">
    <property type="term" value="P:regulation of cell adhesion"/>
    <property type="evidence" value="ECO:0007669"/>
    <property type="project" value="InterPro"/>
</dbReference>
<evidence type="ECO:0000256" key="1">
    <source>
        <dbReference type="ARBA" id="ARBA00004302"/>
    </source>
</evidence>
<evidence type="ECO:0000313" key="22">
    <source>
        <dbReference type="EMBL" id="CAB1439667.1"/>
    </source>
</evidence>
<evidence type="ECO:0000256" key="3">
    <source>
        <dbReference type="ARBA" id="ARBA00022530"/>
    </source>
</evidence>
<dbReference type="SMART" id="SM00281">
    <property type="entry name" value="LamB"/>
    <property type="match status" value="2"/>
</dbReference>
<feature type="chain" id="PRO_5040249855" description="Laminin A chain" evidence="17">
    <location>
        <begin position="16"/>
        <end position="3159"/>
    </location>
</feature>
<dbReference type="FunFam" id="2.10.25.10:FF:000454">
    <property type="entry name" value="Laminin subunit alpha 1"/>
    <property type="match status" value="1"/>
</dbReference>
<evidence type="ECO:0000256" key="15">
    <source>
        <dbReference type="SAM" id="Coils"/>
    </source>
</evidence>
<dbReference type="Gene3D" id="2.170.300.10">
    <property type="entry name" value="Tie2 ligand-binding domain superfamily"/>
    <property type="match status" value="2"/>
</dbReference>
<feature type="disulfide bond" evidence="14">
    <location>
        <begin position="1021"/>
        <end position="1030"/>
    </location>
</feature>
<feature type="compositionally biased region" description="Low complexity" evidence="16">
    <location>
        <begin position="510"/>
        <end position="520"/>
    </location>
</feature>
<name>A0A9N7UUP7_PLEPL</name>
<dbReference type="FunFam" id="2.10.25.10:FF:000242">
    <property type="entry name" value="Laminin subunit alpha 1"/>
    <property type="match status" value="1"/>
</dbReference>
<dbReference type="FunFam" id="2.60.120.260:FF:000017">
    <property type="entry name" value="Laminin subunit alpha 2"/>
    <property type="match status" value="1"/>
</dbReference>
<dbReference type="SMART" id="SM00181">
    <property type="entry name" value="EGF"/>
    <property type="match status" value="10"/>
</dbReference>
<dbReference type="GO" id="GO:0048699">
    <property type="term" value="P:generation of neurons"/>
    <property type="evidence" value="ECO:0007669"/>
    <property type="project" value="UniProtKB-ARBA"/>
</dbReference>
<keyword evidence="7" id="KW-0130">Cell adhesion</keyword>
<dbReference type="GO" id="GO:0048732">
    <property type="term" value="P:gland development"/>
    <property type="evidence" value="ECO:0007669"/>
    <property type="project" value="UniProtKB-ARBA"/>
</dbReference>
<feature type="domain" description="Laminin G" evidence="18">
    <location>
        <begin position="2223"/>
        <end position="2404"/>
    </location>
</feature>
<evidence type="ECO:0000259" key="20">
    <source>
        <dbReference type="PROSITE" id="PS51115"/>
    </source>
</evidence>
<feature type="domain" description="Laminin N-terminal" evidence="21">
    <location>
        <begin position="16"/>
        <end position="267"/>
    </location>
</feature>
<feature type="disulfide bond" evidence="14">
    <location>
        <begin position="594"/>
        <end position="603"/>
    </location>
</feature>
<feature type="domain" description="Laminin G" evidence="18">
    <location>
        <begin position="2595"/>
        <end position="2750"/>
    </location>
</feature>
<dbReference type="GO" id="GO:0060541">
    <property type="term" value="P:respiratory system development"/>
    <property type="evidence" value="ECO:0007669"/>
    <property type="project" value="UniProtKB-ARBA"/>
</dbReference>
<dbReference type="InterPro" id="IPR010307">
    <property type="entry name" value="Laminin_dom_II"/>
</dbReference>
<feature type="domain" description="Laminin G" evidence="18">
    <location>
        <begin position="2805"/>
        <end position="2974"/>
    </location>
</feature>
<comment type="caution">
    <text evidence="14">Lacks conserved residue(s) required for the propagation of feature annotation.</text>
</comment>
<accession>A0A9N7UUP7</accession>
<feature type="disulfide bond" evidence="14">
    <location>
        <begin position="908"/>
        <end position="917"/>
    </location>
</feature>
<dbReference type="InterPro" id="IPR009254">
    <property type="entry name" value="Laminin_aI"/>
</dbReference>
<evidence type="ECO:0000259" key="18">
    <source>
        <dbReference type="PROSITE" id="PS50025"/>
    </source>
</evidence>
<dbReference type="PANTHER" id="PTHR10574">
    <property type="entry name" value="NETRIN/LAMININ-RELATED"/>
    <property type="match status" value="1"/>
</dbReference>
<protein>
    <recommendedName>
        <fullName evidence="12">Laminin A chain</fullName>
    </recommendedName>
</protein>
<dbReference type="FunFam" id="2.10.25.10:FF:000033">
    <property type="entry name" value="Laminin subunit alpha 2"/>
    <property type="match status" value="1"/>
</dbReference>
<dbReference type="PROSITE" id="PS50025">
    <property type="entry name" value="LAM_G_DOMAIN"/>
    <property type="match status" value="5"/>
</dbReference>
<feature type="disulfide bond" evidence="14">
    <location>
        <begin position="1195"/>
        <end position="1204"/>
    </location>
</feature>
<dbReference type="FunFam" id="2.10.25.10:FF:000094">
    <property type="entry name" value="Laminin subunit alpha-2"/>
    <property type="match status" value="1"/>
</dbReference>
<dbReference type="GO" id="GO:0120036">
    <property type="term" value="P:plasma membrane bounded cell projection organization"/>
    <property type="evidence" value="ECO:0007669"/>
    <property type="project" value="UniProtKB-ARBA"/>
</dbReference>
<dbReference type="Pfam" id="PF00053">
    <property type="entry name" value="EGF_laminin"/>
    <property type="match status" value="14"/>
</dbReference>
<evidence type="ECO:0000313" key="23">
    <source>
        <dbReference type="Proteomes" id="UP001153269"/>
    </source>
</evidence>
<proteinExistence type="predicted"/>
<dbReference type="PROSITE" id="PS51115">
    <property type="entry name" value="LAMININ_IVA"/>
    <property type="match status" value="2"/>
</dbReference>
<dbReference type="InterPro" id="IPR002049">
    <property type="entry name" value="LE_dom"/>
</dbReference>
<dbReference type="GO" id="GO:0005102">
    <property type="term" value="F:signaling receptor binding"/>
    <property type="evidence" value="ECO:0007669"/>
    <property type="project" value="InterPro"/>
</dbReference>
<dbReference type="Gene3D" id="2.60.120.200">
    <property type="match status" value="5"/>
</dbReference>
<feature type="disulfide bond" evidence="14">
    <location>
        <begin position="1220"/>
        <end position="1232"/>
    </location>
</feature>
<dbReference type="SUPFAM" id="SSF49899">
    <property type="entry name" value="Concanavalin A-like lectins/glucanases"/>
    <property type="match status" value="5"/>
</dbReference>
<keyword evidence="6" id="KW-0084">Basement membrane</keyword>
<feature type="region of interest" description="Disordered" evidence="16">
    <location>
        <begin position="3078"/>
        <end position="3097"/>
    </location>
</feature>
<sequence>MKILILLLLMEQTAAQQRGLFPAILNLASNAEISSNATCGDPEPELYCKLVEHVHGRIIKNSHCPRCDANSVLSKERHPITNAIDGTNQWWQSPSIKNGQQFHWTTITLDLKQIFQVAYIIIKAANSPRPGNWILERSLDGVTFDPWQYYAISDTECLTRYNITPRRGPPTYKSDTEVICTSYYSRLNPLEHGEIHTSLINGRPSADDLTSVLLNFTSARYIRLRLQRIRTLNADLMTLSDRDPREIDPIVTRRYYYSIKDVSVGGMCICYGHAKSCPLDPDTKRLKSHGNQELSLRETIVKVRTCLSLTCLCLTCLSLTCLCLTCLCLTCLSLTCLCLTCLCLTCLSLTCLSLTCLCLTCLCLTCLCLTCLSLTCLCLTCLSLTCLCLTCLSLTCLSLTCLCLTCLCLTCLSLTCLCLTCLSVTHLSPSHRSPSDLSVSHRSPSHLSPSHLSPSDLSVSHRSPSHLSPSHLSPSHLSVSPRSPSHLSVSPRSPSHLSVSHRSPSHRSPPHLSVSPRSPSHLSVSQGGVCSNCQQNTAGINCEMCRDEYYRPAEVSPYSDFPCLQCNCDLRGSKSSVCSRDDSQSGVSAGQCVCHEGFAGRQCDRCAFGYRDFPRCVRCECDLSGSTNSDPCSPCICKMNVMGAHCDLCKPGFYNLNHHNPLGCTDCFCFGVSDVCESATWSTAQSPYTPPSLNGNELFLPGNTSSGHAHQEVLTWAAPAGFLGNKLLSYGGYLNYSVAYDVTLDNEDHSIPAHCDIIIEGRGQTLRLSPPLVLVLSPLAEHSVSVAMLPQKFVDGQTGVPVPRDDLLSVLYHVTSLTVRVHLNNSANWPIRLRSVSLDVADSESVSGVQAVAVETCECPWGYSGTSCESCLPGYYRVGGVLFGGNCMQCECNDHATECDFNGVCLGCTHNTTGPHCDQCLPGFYGDPAEGTDSDCRLCPCPLTEPSNSFSPTCMLESSGQVSCDQCQDGYTGSNCERCASGHYGNPQTVGGACVRCDCNGNEDVTETGRCDIITGECLRCLGNTTGRRCEVCQPGYYGDAVHAKDCRGQCTCREKVTGQTCDRCQSGFFGLQSGRGCRACNCSQSGSLSESCDEAGRCRCVVGVAGDTCDRCHRGYYGFHGHGCTACTCDHTGGNCNPDNGECICPIHTEGDTCDRCETGHWGHDLTTGCKPCSCSTAGSSAPQCDVMSGQCPCRGGFSGRSCEQCAPGHHGYPVCAACGCDLSGTEETLCNTTLGVCDCRQTGECLCKVGVSGRRCEECVSGWFGLSTLNPDGCSKCFCSGLSRVCEEKGGLSRTPITLDHSPALLSLVSQSNLQGVVSGVYQQGGGDMLLDTRHLNISRLTGPLYWRLPAQFEGTKLMSYGGLLSYIITFYAEDGMGLSNQEPQVLMRGGTLRKLVIYTDVVAPSNGVTTQHDIRMTEHKWKYFNSVSEKAVSHSDFMSVLSSVQYVLIKASYGTRLQQSRISNISMETARRWSQRKGQRSRGVWPDSSSPAFVHLDTWDCPVRSVQQVISVSLSQSCHDCELHTSGRSCERCAPGYYGNVSGSISDCSLCACPLRDNSPTCESHGAVGDFRCSACQTGYEGRYCERCSVGYYGSPSSQGGRCSQCTCSRWGSAHSLCGAQTGQCECNPGVKGQSCDQCDERHILQGGECVSCDDECTGVLLTDLDQLHVHFLSVNVSGVTFAPYRQLVVLENQTRDMQVISSEKSSVGVHVSRVKDELSHVTSDLRALLPQVTRLSHHMKEVDLSINNSLSQGALLLQRISSLQDSIQVLLKEAEHLNQTTEEEPGSANQTQHLEELEFMLESMRAVDLQAANATAHQELSLSESLADSLQVDFLSSRGQMDNRLRLLSNSLTNATETLQNAHMHLNSATQRNTDTHNLLNNTHTLLPQYQSFHQHLTDECLSVEGVMEENQLMLDDSISLINDLTNTTTQVEVLAGQLDQWRPLLREQVDSLVVGLKMTDALENVYRAENHAHQLQSHAHSLHSSLLSVCNMSLNGTQLAQEDSDITERVESAQQVASVAYVSASHALNMTAQSEPPLSQDVRANQNISSAVLQESRRTNETVEDLQLKVSLVTSRLGLIRDSVRNSSLLLRQPIRELQSLSNGSSVSLQQAQLRTAAVHSGLQVALQQLERLKDQLQDSSSVVENTVKAVTETNQLVAHTDTAANDAQRKLEEAEHRTEHLMERIKPLSILGETLSRNLSDIRELIDQARRQAASIKVAVQADRDCVRSYKPQIDSSNFNTLSLILKTTSKDNLLFYLGGITTVDYLAVEMHAGKVSLLWDLGSGTNKLELPGLDITNNRWTRINATRFGAQVSLSVHQLDSEVSLMPTVTGRSVGPSRVLNIDRNTVIHIGGLGAHSQSPAALRSSTFQGCFGEALLNERNIGLWNYDSREGTCGGCFSSPQTEETSFHFDGSGFSLVQKSLRSTSTSIVFQFKTLSPGGLLLYLASNNTRDFLSIELVEGRVCLTFDLGSGVLILTSNRKYNTGVWYKITLQRNKRKGYLSIMAADQSSEKEVLEAESPGFASDLNRSDLDPIYIGGLPASRPIRRQVVSRSYVGCIKNVEIARSNFDLLRDAYGVRKGCVLEAVRSVSILSGGFVQISPPSFSQEAELLFSFSSNNQSGVLLAALSDERLQRQYFLCAHLVLGALEAELGEVGGATRKVSVRAGGRRSPEVSPSVARRIPRLAPASFFIGGLPSEEESHLPIRLQDLSRTFRGCIQDLVVGGALVDLSGAVRYEGVELDSCLLQKRVGAVLPDDQDVEPTPDPTHVYVATPTYLNALTPGALTCVSEAEPSFLSSAAQFGSSRHSHMTFVINPNSVRKSVSVRLSVRSRAADGLIVLLSDSKHTDFIVVRLMGGRLMMSADLGKGPASVTSSVAINDGDWHTVSAEVSRRSVSLSVDGSSPKSVTVKGNQLDVDNTLYLGGLPHAYTSRRINVSSSLQGCIRSVSLNGAMLDLTKPASQDNVTSCFTKDQTGSYLNGSGYAILMHDGYKVGSDVSVSLEFRTSQSEGVFLGISSAKVDAIGLEMVNGQVVFNVNNGAGRVSVRSIGHGLCDGQWHRLLARKTKHSLSLNVDGRSYTTPNPYPQSTSAETNNPVYVGGYPVGVRQNCLSSSSRFRGCLRNLQLIKSHMSNSLDLSSAHFLLGVTPNSCPVV</sequence>
<dbReference type="InterPro" id="IPR000034">
    <property type="entry name" value="Laminin_IV"/>
</dbReference>
<dbReference type="Pfam" id="PF24973">
    <property type="entry name" value="EGF_LMN_ATRN"/>
    <property type="match status" value="1"/>
</dbReference>
<evidence type="ECO:0000256" key="8">
    <source>
        <dbReference type="ARBA" id="ARBA00023054"/>
    </source>
</evidence>
<evidence type="ECO:0000256" key="14">
    <source>
        <dbReference type="PROSITE-ProRule" id="PRU00460"/>
    </source>
</evidence>
<evidence type="ECO:0000256" key="10">
    <source>
        <dbReference type="ARBA" id="ARBA00023180"/>
    </source>
</evidence>
<dbReference type="PRINTS" id="PR00011">
    <property type="entry name" value="EGFLAMININ"/>
</dbReference>
<dbReference type="FunFam" id="2.170.300.10:FF:000026">
    <property type="entry name" value="laminin subunit alpha-2 isoform X2"/>
    <property type="match status" value="1"/>
</dbReference>
<dbReference type="GO" id="GO:0005576">
    <property type="term" value="C:extracellular region"/>
    <property type="evidence" value="ECO:0007669"/>
    <property type="project" value="UniProtKB-ARBA"/>
</dbReference>
<keyword evidence="23" id="KW-1185">Reference proteome</keyword>
<dbReference type="Gene3D" id="2.60.120.260">
    <property type="entry name" value="Galactose-binding domain-like"/>
    <property type="match status" value="1"/>
</dbReference>
<keyword evidence="9 14" id="KW-1015">Disulfide bond</keyword>
<feature type="compositionally biased region" description="Polar residues" evidence="16">
    <location>
        <begin position="3083"/>
        <end position="3097"/>
    </location>
</feature>
<dbReference type="PROSITE" id="PS01248">
    <property type="entry name" value="EGF_LAM_1"/>
    <property type="match status" value="4"/>
</dbReference>
<organism evidence="22 23">
    <name type="scientific">Pleuronectes platessa</name>
    <name type="common">European plaice</name>
    <dbReference type="NCBI Taxonomy" id="8262"/>
    <lineage>
        <taxon>Eukaryota</taxon>
        <taxon>Metazoa</taxon>
        <taxon>Chordata</taxon>
        <taxon>Craniata</taxon>
        <taxon>Vertebrata</taxon>
        <taxon>Euteleostomi</taxon>
        <taxon>Actinopterygii</taxon>
        <taxon>Neopterygii</taxon>
        <taxon>Teleostei</taxon>
        <taxon>Neoteleostei</taxon>
        <taxon>Acanthomorphata</taxon>
        <taxon>Carangaria</taxon>
        <taxon>Pleuronectiformes</taxon>
        <taxon>Pleuronectoidei</taxon>
        <taxon>Pleuronectidae</taxon>
        <taxon>Pleuronectes</taxon>
    </lineage>
</organism>
<feature type="disulfide bond" evidence="14">
    <location>
        <begin position="637"/>
        <end position="646"/>
    </location>
</feature>
<evidence type="ECO:0000256" key="17">
    <source>
        <dbReference type="SAM" id="SignalP"/>
    </source>
</evidence>
<dbReference type="SUPFAM" id="SSF57196">
    <property type="entry name" value="EGF/Laminin"/>
    <property type="match status" value="8"/>
</dbReference>
<evidence type="ECO:0000256" key="2">
    <source>
        <dbReference type="ARBA" id="ARBA00022525"/>
    </source>
</evidence>
<dbReference type="InterPro" id="IPR056863">
    <property type="entry name" value="LMN_ATRN_NET-like_EGF"/>
</dbReference>
<dbReference type="InterPro" id="IPR008211">
    <property type="entry name" value="Laminin_N"/>
</dbReference>
<keyword evidence="3" id="KW-0272">Extracellular matrix</keyword>
<feature type="domain" description="Laminin EGF-like" evidence="19">
    <location>
        <begin position="619"/>
        <end position="666"/>
    </location>
</feature>
<dbReference type="Pfam" id="PF02210">
    <property type="entry name" value="Laminin_G_2"/>
    <property type="match status" value="1"/>
</dbReference>
<feature type="domain" description="Laminin EGF-like" evidence="19">
    <location>
        <begin position="939"/>
        <end position="996"/>
    </location>
</feature>
<evidence type="ECO:0000259" key="19">
    <source>
        <dbReference type="PROSITE" id="PS50027"/>
    </source>
</evidence>
<feature type="disulfide bond" evidence="14">
    <location>
        <begin position="566"/>
        <end position="578"/>
    </location>
</feature>
<feature type="disulfide bond" evidence="14">
    <location>
        <begin position="1081"/>
        <end position="1093"/>
    </location>
</feature>
<evidence type="ECO:0000256" key="16">
    <source>
        <dbReference type="SAM" id="MobiDB-lite"/>
    </source>
</evidence>
<dbReference type="PANTHER" id="PTHR10574:SF409">
    <property type="entry name" value="LAMININ SUBUNIT ALPHA-1"/>
    <property type="match status" value="1"/>
</dbReference>
<gene>
    <name evidence="22" type="ORF">PLEPLA_LOCUS27445</name>
</gene>
<feature type="domain" description="Laminin EGF-like" evidence="19">
    <location>
        <begin position="1220"/>
        <end position="1278"/>
    </location>
</feature>
<dbReference type="GO" id="GO:0048468">
    <property type="term" value="P:cell development"/>
    <property type="evidence" value="ECO:0007669"/>
    <property type="project" value="UniProtKB-ARBA"/>
</dbReference>
<dbReference type="SMART" id="SM00180">
    <property type="entry name" value="EGF_Lam"/>
    <property type="match status" value="14"/>
</dbReference>
<dbReference type="Proteomes" id="UP001153269">
    <property type="component" value="Unassembled WGS sequence"/>
</dbReference>
<feature type="compositionally biased region" description="Low complexity" evidence="16">
    <location>
        <begin position="437"/>
        <end position="502"/>
    </location>
</feature>
<evidence type="ECO:0000256" key="9">
    <source>
        <dbReference type="ARBA" id="ARBA00023157"/>
    </source>
</evidence>
<dbReference type="GO" id="GO:0007155">
    <property type="term" value="P:cell adhesion"/>
    <property type="evidence" value="ECO:0007669"/>
    <property type="project" value="UniProtKB-KW"/>
</dbReference>
<dbReference type="Pfam" id="PF06009">
    <property type="entry name" value="Laminin_II"/>
    <property type="match status" value="1"/>
</dbReference>
<dbReference type="GO" id="GO:0009887">
    <property type="term" value="P:animal organ morphogenesis"/>
    <property type="evidence" value="ECO:0007669"/>
    <property type="project" value="TreeGrafter"/>
</dbReference>
<feature type="signal peptide" evidence="17">
    <location>
        <begin position="1"/>
        <end position="15"/>
    </location>
</feature>
<dbReference type="GO" id="GO:0045995">
    <property type="term" value="P:regulation of embryonic development"/>
    <property type="evidence" value="ECO:0007669"/>
    <property type="project" value="InterPro"/>
</dbReference>
<feature type="domain" description="Laminin EGF-like" evidence="19">
    <location>
        <begin position="1174"/>
        <end position="1219"/>
    </location>
</feature>
<feature type="coiled-coil region" evidence="15">
    <location>
        <begin position="2125"/>
        <end position="2218"/>
    </location>
</feature>
<evidence type="ECO:0000256" key="13">
    <source>
        <dbReference type="PROSITE-ProRule" id="PRU00122"/>
    </source>
</evidence>
<feature type="domain" description="Laminin IV type A" evidence="20">
    <location>
        <begin position="665"/>
        <end position="856"/>
    </location>
</feature>
<dbReference type="InterPro" id="IPR050440">
    <property type="entry name" value="Laminin/Netrin_ECM"/>
</dbReference>
<feature type="domain" description="Laminin G" evidence="18">
    <location>
        <begin position="2412"/>
        <end position="2588"/>
    </location>
</feature>
<feature type="domain" description="Laminin EGF-like" evidence="19">
    <location>
        <begin position="997"/>
        <end position="1049"/>
    </location>
</feature>
<dbReference type="EMBL" id="CADEAL010002313">
    <property type="protein sequence ID" value="CAB1439667.1"/>
    <property type="molecule type" value="Genomic_DNA"/>
</dbReference>
<evidence type="ECO:0000256" key="11">
    <source>
        <dbReference type="ARBA" id="ARBA00023292"/>
    </source>
</evidence>
<evidence type="ECO:0000256" key="5">
    <source>
        <dbReference type="ARBA" id="ARBA00022737"/>
    </source>
</evidence>
<dbReference type="GO" id="GO:0043256">
    <property type="term" value="C:laminin complex"/>
    <property type="evidence" value="ECO:0007669"/>
    <property type="project" value="UniProtKB-ARBA"/>
</dbReference>
<keyword evidence="8 15" id="KW-0175">Coiled coil</keyword>
<feature type="disulfide bond" evidence="14">
    <location>
        <begin position="1630"/>
        <end position="1639"/>
    </location>
</feature>
<dbReference type="SMART" id="SM00282">
    <property type="entry name" value="LamG"/>
    <property type="match status" value="5"/>
</dbReference>
<feature type="disulfide bond" evidence="14">
    <location>
        <begin position="1174"/>
        <end position="1186"/>
    </location>
</feature>
<comment type="subcellular location">
    <subcellularLocation>
        <location evidence="1">Secreted</location>
        <location evidence="1">Extracellular space</location>
        <location evidence="1">Extracellular matrix</location>
        <location evidence="1">Basement membrane</location>
    </subcellularLocation>
</comment>
<dbReference type="Pfam" id="PF00052">
    <property type="entry name" value="Laminin_B"/>
    <property type="match status" value="2"/>
</dbReference>
<dbReference type="Gene3D" id="2.10.25.10">
    <property type="entry name" value="Laminin"/>
    <property type="match status" value="11"/>
</dbReference>